<dbReference type="Gene3D" id="2.20.230.10">
    <property type="entry name" value="Resuscitation-promoting factor rpfb"/>
    <property type="match status" value="1"/>
</dbReference>
<accession>A0A852SG20</accession>
<dbReference type="InterPro" id="IPR011098">
    <property type="entry name" value="G5_dom"/>
</dbReference>
<feature type="compositionally biased region" description="Low complexity" evidence="2">
    <location>
        <begin position="159"/>
        <end position="172"/>
    </location>
</feature>
<sequence length="330" mass="33400">MATPPPGWYTDPDVPLAWRWWTGSEWLPSGAFPEPPSGQPSAASIPLGTAAEAPPAARPLRPGLRPIVLAVIGLVAVILAASGSWKSLLVLGGGAAVVLSAIALSRSGRMPLIGTVTQKVALLALAGGVVVFSVGAVIPSPPPVDAASGVVGFVDAGSSSSPRATSSAKPTPSKTPKPSPTPRDVVTYEDVVEALPFTSSTIEDPNSDVGVVFVHTAGAAGSQTHRYKITTRAGAEISREIVTTTVTVQPVAEVIAHGSRVPPPPPPPVEAAPADSGCHSSYADVCVPIDSDVDCAGGSGNGPSYVSGPLRVVGYDEYDLDRDGDGIACD</sequence>
<dbReference type="EMBL" id="JACCBI010000001">
    <property type="protein sequence ID" value="NYD68354.1"/>
    <property type="molecule type" value="Genomic_DNA"/>
</dbReference>
<keyword evidence="3" id="KW-0812">Transmembrane</keyword>
<evidence type="ECO:0000313" key="6">
    <source>
        <dbReference type="Proteomes" id="UP000581087"/>
    </source>
</evidence>
<keyword evidence="3" id="KW-1133">Transmembrane helix</keyword>
<dbReference type="SMART" id="SM01208">
    <property type="entry name" value="G5"/>
    <property type="match status" value="1"/>
</dbReference>
<keyword evidence="1" id="KW-0732">Signal</keyword>
<dbReference type="PROSITE" id="PS51109">
    <property type="entry name" value="G5"/>
    <property type="match status" value="1"/>
</dbReference>
<feature type="domain" description="G5" evidence="4">
    <location>
        <begin position="181"/>
        <end position="261"/>
    </location>
</feature>
<dbReference type="Pfam" id="PF07501">
    <property type="entry name" value="G5"/>
    <property type="match status" value="1"/>
</dbReference>
<name>A0A852SG20_9MICO</name>
<dbReference type="AlphaFoldDB" id="A0A852SG20"/>
<evidence type="ECO:0000256" key="3">
    <source>
        <dbReference type="SAM" id="Phobius"/>
    </source>
</evidence>
<dbReference type="RefSeq" id="WP_241830864.1">
    <property type="nucleotide sequence ID" value="NZ_JACCBI010000001.1"/>
</dbReference>
<evidence type="ECO:0000259" key="4">
    <source>
        <dbReference type="PROSITE" id="PS51109"/>
    </source>
</evidence>
<evidence type="ECO:0000313" key="5">
    <source>
        <dbReference type="EMBL" id="NYD68354.1"/>
    </source>
</evidence>
<feature type="transmembrane region" description="Helical" evidence="3">
    <location>
        <begin position="88"/>
        <end position="108"/>
    </location>
</feature>
<reference evidence="5 6" key="1">
    <citation type="submission" date="2020-07" db="EMBL/GenBank/DDBJ databases">
        <title>Sequencing the genomes of 1000 actinobacteria strains.</title>
        <authorList>
            <person name="Klenk H.-P."/>
        </authorList>
    </citation>
    <scope>NUCLEOTIDE SEQUENCE [LARGE SCALE GENOMIC DNA]</scope>
    <source>
        <strain evidence="5 6">DSM 23870</strain>
    </source>
</reference>
<gene>
    <name evidence="5" type="ORF">BJ972_002873</name>
</gene>
<feature type="transmembrane region" description="Helical" evidence="3">
    <location>
        <begin position="64"/>
        <end position="82"/>
    </location>
</feature>
<keyword evidence="3" id="KW-0472">Membrane</keyword>
<evidence type="ECO:0000256" key="2">
    <source>
        <dbReference type="SAM" id="MobiDB-lite"/>
    </source>
</evidence>
<feature type="transmembrane region" description="Helical" evidence="3">
    <location>
        <begin position="120"/>
        <end position="138"/>
    </location>
</feature>
<protein>
    <recommendedName>
        <fullName evidence="4">G5 domain-containing protein</fullName>
    </recommendedName>
</protein>
<proteinExistence type="predicted"/>
<feature type="region of interest" description="Disordered" evidence="2">
    <location>
        <begin position="159"/>
        <end position="184"/>
    </location>
</feature>
<dbReference type="Proteomes" id="UP000581087">
    <property type="component" value="Unassembled WGS sequence"/>
</dbReference>
<evidence type="ECO:0000256" key="1">
    <source>
        <dbReference type="ARBA" id="ARBA00022729"/>
    </source>
</evidence>
<comment type="caution">
    <text evidence="5">The sequence shown here is derived from an EMBL/GenBank/DDBJ whole genome shotgun (WGS) entry which is preliminary data.</text>
</comment>
<organism evidence="5 6">
    <name type="scientific">Agromyces atrinae</name>
    <dbReference type="NCBI Taxonomy" id="592376"/>
    <lineage>
        <taxon>Bacteria</taxon>
        <taxon>Bacillati</taxon>
        <taxon>Actinomycetota</taxon>
        <taxon>Actinomycetes</taxon>
        <taxon>Micrococcales</taxon>
        <taxon>Microbacteriaceae</taxon>
        <taxon>Agromyces</taxon>
    </lineage>
</organism>